<feature type="transmembrane region" description="Helical" evidence="1">
    <location>
        <begin position="26"/>
        <end position="46"/>
    </location>
</feature>
<reference evidence="2" key="1">
    <citation type="submission" date="2018-05" db="EMBL/GenBank/DDBJ databases">
        <authorList>
            <person name="Lanie J.A."/>
            <person name="Ng W.-L."/>
            <person name="Kazmierczak K.M."/>
            <person name="Andrzejewski T.M."/>
            <person name="Davidsen T.M."/>
            <person name="Wayne K.J."/>
            <person name="Tettelin H."/>
            <person name="Glass J.I."/>
            <person name="Rusch D."/>
            <person name="Podicherti R."/>
            <person name="Tsui H.-C.T."/>
            <person name="Winkler M.E."/>
        </authorList>
    </citation>
    <scope>NUCLEOTIDE SEQUENCE</scope>
</reference>
<protein>
    <submittedName>
        <fullName evidence="2">Uncharacterized protein</fullName>
    </submittedName>
</protein>
<accession>A0A383D5A8</accession>
<keyword evidence="1" id="KW-0472">Membrane</keyword>
<keyword evidence="1" id="KW-0812">Transmembrane</keyword>
<evidence type="ECO:0000313" key="2">
    <source>
        <dbReference type="EMBL" id="SVE39581.1"/>
    </source>
</evidence>
<name>A0A383D5A8_9ZZZZ</name>
<feature type="transmembrane region" description="Helical" evidence="1">
    <location>
        <begin position="94"/>
        <end position="115"/>
    </location>
</feature>
<dbReference type="AlphaFoldDB" id="A0A383D5A8"/>
<feature type="transmembrane region" description="Helical" evidence="1">
    <location>
        <begin position="122"/>
        <end position="141"/>
    </location>
</feature>
<feature type="non-terminal residue" evidence="2">
    <location>
        <position position="142"/>
    </location>
</feature>
<keyword evidence="1" id="KW-1133">Transmembrane helix</keyword>
<gene>
    <name evidence="2" type="ORF">METZ01_LOCUS492435</name>
</gene>
<sequence length="142" mass="15819">MVALLLLPLCAGVGRAVLEIAYRLEFNEMVVAPLLAGVLCMGLLYFWLPKPIWVYVLGHEFTHAIATVLCGGRVKGMKVGSEGGHVYVTRDNFFVALAPYFIPIYAIMVFVIFALGRQLLDWESTAVWAAFFWALGLSYSFH</sequence>
<dbReference type="EMBL" id="UINC01214374">
    <property type="protein sequence ID" value="SVE39581.1"/>
    <property type="molecule type" value="Genomic_DNA"/>
</dbReference>
<organism evidence="2">
    <name type="scientific">marine metagenome</name>
    <dbReference type="NCBI Taxonomy" id="408172"/>
    <lineage>
        <taxon>unclassified sequences</taxon>
        <taxon>metagenomes</taxon>
        <taxon>ecological metagenomes</taxon>
    </lineage>
</organism>
<proteinExistence type="predicted"/>
<dbReference type="Pfam" id="PF13398">
    <property type="entry name" value="Peptidase_M50B"/>
    <property type="match status" value="1"/>
</dbReference>
<evidence type="ECO:0000256" key="1">
    <source>
        <dbReference type="SAM" id="Phobius"/>
    </source>
</evidence>
<dbReference type="InterPro" id="IPR049500">
    <property type="entry name" value="Peptidase_M50B-like"/>
</dbReference>